<keyword evidence="1" id="KW-1133">Transmembrane helix</keyword>
<keyword evidence="1" id="KW-0812">Transmembrane</keyword>
<dbReference type="Proteomes" id="UP000735302">
    <property type="component" value="Unassembled WGS sequence"/>
</dbReference>
<organism evidence="2 3">
    <name type="scientific">Plakobranchus ocellatus</name>
    <dbReference type="NCBI Taxonomy" id="259542"/>
    <lineage>
        <taxon>Eukaryota</taxon>
        <taxon>Metazoa</taxon>
        <taxon>Spiralia</taxon>
        <taxon>Lophotrochozoa</taxon>
        <taxon>Mollusca</taxon>
        <taxon>Gastropoda</taxon>
        <taxon>Heterobranchia</taxon>
        <taxon>Euthyneura</taxon>
        <taxon>Panpulmonata</taxon>
        <taxon>Sacoglossa</taxon>
        <taxon>Placobranchoidea</taxon>
        <taxon>Plakobranchidae</taxon>
        <taxon>Plakobranchus</taxon>
    </lineage>
</organism>
<keyword evidence="3" id="KW-1185">Reference proteome</keyword>
<reference evidence="2 3" key="1">
    <citation type="journal article" date="2021" name="Elife">
        <title>Chloroplast acquisition without the gene transfer in kleptoplastic sea slugs, Plakobranchus ocellatus.</title>
        <authorList>
            <person name="Maeda T."/>
            <person name="Takahashi S."/>
            <person name="Yoshida T."/>
            <person name="Shimamura S."/>
            <person name="Takaki Y."/>
            <person name="Nagai Y."/>
            <person name="Toyoda A."/>
            <person name="Suzuki Y."/>
            <person name="Arimoto A."/>
            <person name="Ishii H."/>
            <person name="Satoh N."/>
            <person name="Nishiyama T."/>
            <person name="Hasebe M."/>
            <person name="Maruyama T."/>
            <person name="Minagawa J."/>
            <person name="Obokata J."/>
            <person name="Shigenobu S."/>
        </authorList>
    </citation>
    <scope>NUCLEOTIDE SEQUENCE [LARGE SCALE GENOMIC DNA]</scope>
</reference>
<name>A0AAV4DXZ0_9GAST</name>
<evidence type="ECO:0000313" key="2">
    <source>
        <dbReference type="EMBL" id="GFO49217.1"/>
    </source>
</evidence>
<sequence>MEALFDSLLPVPESPGVRVDVVYCFNRKLMGPNCTGPPLQHDRGGQELRTGSTTMNQAFVWTALVLIFVTTLTTVISVPYLTGECVTMQKVESICYECATRHEKVRQEFILLYTSCCWGVQVYRDYCIAMYSTEAREGGMWE</sequence>
<comment type="caution">
    <text evidence="2">The sequence shown here is derived from an EMBL/GenBank/DDBJ whole genome shotgun (WGS) entry which is preliminary data.</text>
</comment>
<evidence type="ECO:0000313" key="3">
    <source>
        <dbReference type="Proteomes" id="UP000735302"/>
    </source>
</evidence>
<dbReference type="AlphaFoldDB" id="A0AAV4DXZ0"/>
<accession>A0AAV4DXZ0</accession>
<feature type="transmembrane region" description="Helical" evidence="1">
    <location>
        <begin position="58"/>
        <end position="81"/>
    </location>
</feature>
<proteinExistence type="predicted"/>
<protein>
    <submittedName>
        <fullName evidence="2">Sodium-influx-stimulating peptide</fullName>
    </submittedName>
</protein>
<gene>
    <name evidence="2" type="ORF">PoB_007572200</name>
</gene>
<keyword evidence="1" id="KW-0472">Membrane</keyword>
<evidence type="ECO:0000256" key="1">
    <source>
        <dbReference type="SAM" id="Phobius"/>
    </source>
</evidence>
<dbReference type="EMBL" id="BLXT01008461">
    <property type="protein sequence ID" value="GFO49217.1"/>
    <property type="molecule type" value="Genomic_DNA"/>
</dbReference>